<dbReference type="InterPro" id="IPR013766">
    <property type="entry name" value="Thioredoxin_domain"/>
</dbReference>
<reference evidence="2 3" key="1">
    <citation type="submission" date="2016-10" db="EMBL/GenBank/DDBJ databases">
        <authorList>
            <person name="de Groot N.N."/>
        </authorList>
    </citation>
    <scope>NUCLEOTIDE SEQUENCE [LARGE SCALE GENOMIC DNA]</scope>
    <source>
        <strain evidence="2">MBHS1</strain>
    </source>
</reference>
<dbReference type="InterPro" id="IPR036249">
    <property type="entry name" value="Thioredoxin-like_sf"/>
</dbReference>
<dbReference type="Gene3D" id="1.25.40.10">
    <property type="entry name" value="Tetratricopeptide repeat domain"/>
    <property type="match status" value="2"/>
</dbReference>
<dbReference type="RefSeq" id="WP_103919981.1">
    <property type="nucleotide sequence ID" value="NZ_FMSV02000437.1"/>
</dbReference>
<sequence>MDKQAPIYEGSTENFPTLVLENSEKGPVLVYFWAEWAGPCHKLFPLLFKLSQEYGGKFLLVNINTDAEKTLAKEYAINSIPTLKLFRRGQVVATLHGPQPENDLRNLLNQYVAKETDQAMMNALSLYQQGQVETALAQLAQLALDDPDNLQLAATLGKLLMAQGRYQQAQNLLKNLPEAAQKVEEIRLLLTHLSFILTAQNAPDMDTLQQSIKTNPDDLQLRYQLAALFLHQDAYENALVQLLEILKVERDFENNIARQGILAIFNLLGNQGELVEKYRQQMMSVLMV</sequence>
<dbReference type="EMBL" id="FMSV02000437">
    <property type="protein sequence ID" value="SEH06157.1"/>
    <property type="molecule type" value="Genomic_DNA"/>
</dbReference>
<dbReference type="GO" id="GO:0015035">
    <property type="term" value="F:protein-disulfide reductase activity"/>
    <property type="evidence" value="ECO:0007669"/>
    <property type="project" value="TreeGrafter"/>
</dbReference>
<dbReference type="SUPFAM" id="SSF48452">
    <property type="entry name" value="TPR-like"/>
    <property type="match status" value="1"/>
</dbReference>
<evidence type="ECO:0000313" key="3">
    <source>
        <dbReference type="Proteomes" id="UP000236724"/>
    </source>
</evidence>
<protein>
    <submittedName>
        <fullName evidence="2">Thioredoxin</fullName>
    </submittedName>
</protein>
<evidence type="ECO:0000313" key="2">
    <source>
        <dbReference type="EMBL" id="SEH06157.1"/>
    </source>
</evidence>
<organism evidence="2 3">
    <name type="scientific">Candidatus Venteria ishoeyi</name>
    <dbReference type="NCBI Taxonomy" id="1899563"/>
    <lineage>
        <taxon>Bacteria</taxon>
        <taxon>Pseudomonadati</taxon>
        <taxon>Pseudomonadota</taxon>
        <taxon>Gammaproteobacteria</taxon>
        <taxon>Thiotrichales</taxon>
        <taxon>Thiotrichaceae</taxon>
        <taxon>Venteria</taxon>
    </lineage>
</organism>
<dbReference type="GO" id="GO:0005737">
    <property type="term" value="C:cytoplasm"/>
    <property type="evidence" value="ECO:0007669"/>
    <property type="project" value="TreeGrafter"/>
</dbReference>
<accession>A0A1H6F7P4</accession>
<name>A0A1H6F7P4_9GAMM</name>
<dbReference type="OrthoDB" id="9790390at2"/>
<dbReference type="AlphaFoldDB" id="A0A1H6F7P4"/>
<dbReference type="InterPro" id="IPR011990">
    <property type="entry name" value="TPR-like_helical_dom_sf"/>
</dbReference>
<feature type="domain" description="Thioredoxin" evidence="1">
    <location>
        <begin position="1"/>
        <end position="113"/>
    </location>
</feature>
<dbReference type="PANTHER" id="PTHR45663">
    <property type="entry name" value="GEO12009P1"/>
    <property type="match status" value="1"/>
</dbReference>
<dbReference type="Gene3D" id="3.40.30.10">
    <property type="entry name" value="Glutaredoxin"/>
    <property type="match status" value="1"/>
</dbReference>
<dbReference type="Proteomes" id="UP000236724">
    <property type="component" value="Unassembled WGS sequence"/>
</dbReference>
<gene>
    <name evidence="2" type="primary">trxA_1</name>
    <name evidence="2" type="ORF">MBHS_02012</name>
</gene>
<keyword evidence="3" id="KW-1185">Reference proteome</keyword>
<proteinExistence type="predicted"/>
<dbReference type="Pfam" id="PF00085">
    <property type="entry name" value="Thioredoxin"/>
    <property type="match status" value="1"/>
</dbReference>
<dbReference type="SUPFAM" id="SSF52833">
    <property type="entry name" value="Thioredoxin-like"/>
    <property type="match status" value="1"/>
</dbReference>
<dbReference type="PROSITE" id="PS51352">
    <property type="entry name" value="THIOREDOXIN_2"/>
    <property type="match status" value="1"/>
</dbReference>
<dbReference type="Pfam" id="PF14561">
    <property type="entry name" value="TPR_20"/>
    <property type="match status" value="1"/>
</dbReference>
<dbReference type="Pfam" id="PF14559">
    <property type="entry name" value="TPR_19"/>
    <property type="match status" value="1"/>
</dbReference>
<dbReference type="CDD" id="cd02947">
    <property type="entry name" value="TRX_family"/>
    <property type="match status" value="1"/>
</dbReference>
<dbReference type="PANTHER" id="PTHR45663:SF11">
    <property type="entry name" value="GEO12009P1"/>
    <property type="match status" value="1"/>
</dbReference>
<dbReference type="GO" id="GO:0006950">
    <property type="term" value="P:response to stress"/>
    <property type="evidence" value="ECO:0007669"/>
    <property type="project" value="UniProtKB-ARBA"/>
</dbReference>
<evidence type="ECO:0000259" key="1">
    <source>
        <dbReference type="PROSITE" id="PS51352"/>
    </source>
</evidence>